<reference evidence="5 6" key="1">
    <citation type="submission" date="2015-12" db="EMBL/GenBank/DDBJ databases">
        <authorList>
            <person name="Andreevskaya M."/>
        </authorList>
    </citation>
    <scope>NUCLEOTIDE SEQUENCE [LARGE SCALE GENOMIC DNA]</scope>
    <source>
        <strain evidence="5 6">C122c</strain>
    </source>
</reference>
<evidence type="ECO:0000259" key="4">
    <source>
        <dbReference type="Pfam" id="PF00251"/>
    </source>
</evidence>
<dbReference type="InterPro" id="IPR023296">
    <property type="entry name" value="Glyco_hydro_beta-prop_sf"/>
</dbReference>
<protein>
    <submittedName>
        <fullName evidence="5">Fructan hydrolase exo-beta-D-fructosidase FruB</fullName>
    </submittedName>
</protein>
<dbReference type="SUPFAM" id="SSF49899">
    <property type="entry name" value="Concanavalin A-like lectins/glucanases"/>
    <property type="match status" value="1"/>
</dbReference>
<evidence type="ECO:0000313" key="5">
    <source>
        <dbReference type="EMBL" id="CUW18541.1"/>
    </source>
</evidence>
<keyword evidence="3" id="KW-0326">Glycosidase</keyword>
<dbReference type="Proteomes" id="UP000199271">
    <property type="component" value="Unassembled WGS sequence"/>
</dbReference>
<evidence type="ECO:0000256" key="1">
    <source>
        <dbReference type="ARBA" id="ARBA00009902"/>
    </source>
</evidence>
<dbReference type="PANTHER" id="PTHR42800">
    <property type="entry name" value="EXOINULINASE INUD (AFU_ORTHOLOGUE AFUA_5G00480)"/>
    <property type="match status" value="1"/>
</dbReference>
<dbReference type="GO" id="GO:0016787">
    <property type="term" value="F:hydrolase activity"/>
    <property type="evidence" value="ECO:0007669"/>
    <property type="project" value="UniProtKB-KW"/>
</dbReference>
<accession>A0ABM9V8R6</accession>
<dbReference type="Gene3D" id="2.115.10.20">
    <property type="entry name" value="Glycosyl hydrolase domain, family 43"/>
    <property type="match status" value="1"/>
</dbReference>
<evidence type="ECO:0000256" key="3">
    <source>
        <dbReference type="ARBA" id="ARBA00023295"/>
    </source>
</evidence>
<proteinExistence type="inferred from homology"/>
<dbReference type="SUPFAM" id="SSF75005">
    <property type="entry name" value="Arabinanase/levansucrase/invertase"/>
    <property type="match status" value="1"/>
</dbReference>
<dbReference type="EMBL" id="FBSY01000018">
    <property type="protein sequence ID" value="CUW18541.1"/>
    <property type="molecule type" value="Genomic_DNA"/>
</dbReference>
<keyword evidence="6" id="KW-1185">Reference proteome</keyword>
<keyword evidence="2 5" id="KW-0378">Hydrolase</keyword>
<organism evidence="5 6">
    <name type="scientific">Leuconostoc gasicomitatum</name>
    <dbReference type="NCBI Taxonomy" id="115778"/>
    <lineage>
        <taxon>Bacteria</taxon>
        <taxon>Bacillati</taxon>
        <taxon>Bacillota</taxon>
        <taxon>Bacilli</taxon>
        <taxon>Lactobacillales</taxon>
        <taxon>Lactobacillaceae</taxon>
        <taxon>Leuconostoc</taxon>
        <taxon>Leuconostoc gelidum group</taxon>
    </lineage>
</organism>
<dbReference type="InterPro" id="IPR013320">
    <property type="entry name" value="ConA-like_dom_sf"/>
</dbReference>
<gene>
    <name evidence="5" type="ORF">C122C_0740</name>
</gene>
<name>A0ABM9V8R6_9LACO</name>
<feature type="domain" description="Glycosyl hydrolase family 32 N-terminal" evidence="4">
    <location>
        <begin position="6"/>
        <end position="72"/>
    </location>
</feature>
<comment type="caution">
    <text evidence="5">The sequence shown here is derived from an EMBL/GenBank/DDBJ whole genome shotgun (WGS) entry which is preliminary data.</text>
</comment>
<dbReference type="PANTHER" id="PTHR42800:SF1">
    <property type="entry name" value="EXOINULINASE INUD (AFU_ORTHOLOGUE AFUA_5G00480)"/>
    <property type="match status" value="1"/>
</dbReference>
<sequence length="246" mass="28016">MIDGIFKPETDAKRVDDGSDFYGAKFMQTSDAQLLGLAWLGSWDYSKQIRTNTGNLGSMSMARILSLTSENNYTLKTNNFLTSNLFKTKLVNKTVSLKNSRKIIPNQEGYKTVYSQYINNKSFLVTLNAKKSTDEFPTHIHIELESKDNYFKFDYDTTNGYYMISRTSNNLESDTDAKVHYEKSHVANVMSYDNLNVKLFVDNGSIEILFPETGETYSLAKFTQDQNSKLSVKMNGSTDIKYTISK</sequence>
<dbReference type="InterPro" id="IPR013148">
    <property type="entry name" value="Glyco_hydro_32_N"/>
</dbReference>
<comment type="similarity">
    <text evidence="1">Belongs to the glycosyl hydrolase 32 family.</text>
</comment>
<evidence type="ECO:0000256" key="2">
    <source>
        <dbReference type="ARBA" id="ARBA00022801"/>
    </source>
</evidence>
<evidence type="ECO:0000313" key="6">
    <source>
        <dbReference type="Proteomes" id="UP000199271"/>
    </source>
</evidence>
<dbReference type="Pfam" id="PF00251">
    <property type="entry name" value="Glyco_hydro_32N"/>
    <property type="match status" value="1"/>
</dbReference>